<keyword evidence="3" id="KW-1185">Reference proteome</keyword>
<reference evidence="2 3" key="1">
    <citation type="submission" date="2015-10" db="EMBL/GenBank/DDBJ databases">
        <title>Draft genome sequence of Novosphingobium fuchskuhlense DSM 25065 isolated from a surface water sample of the southwest basin of Lake Grosse Fuchskuhle.</title>
        <authorList>
            <person name="Ruckert C."/>
            <person name="Winkler A."/>
            <person name="Glaeser J."/>
            <person name="Grossart H.-P."/>
            <person name="Kalinowski J."/>
            <person name="Glaeser S."/>
        </authorList>
    </citation>
    <scope>NUCLEOTIDE SEQUENCE [LARGE SCALE GENOMIC DNA]</scope>
    <source>
        <strain evidence="2 3">FNE08-7</strain>
    </source>
</reference>
<comment type="caution">
    <text evidence="2">The sequence shown here is derived from an EMBL/GenBank/DDBJ whole genome shotgun (WGS) entry which is preliminary data.</text>
</comment>
<proteinExistence type="predicted"/>
<dbReference type="STRING" id="1117702.AQZ52_00795"/>
<dbReference type="InterPro" id="IPR037401">
    <property type="entry name" value="SnoaL-like"/>
</dbReference>
<dbReference type="OrthoDB" id="7425929at2"/>
<dbReference type="AlphaFoldDB" id="A0A117UZ66"/>
<dbReference type="Proteomes" id="UP000058012">
    <property type="component" value="Unassembled WGS sequence"/>
</dbReference>
<evidence type="ECO:0000313" key="3">
    <source>
        <dbReference type="Proteomes" id="UP000058012"/>
    </source>
</evidence>
<name>A0A117UZ66_9SPHN</name>
<gene>
    <name evidence="2" type="ORF">AQZ52_00795</name>
</gene>
<dbReference type="Pfam" id="PF13577">
    <property type="entry name" value="SnoaL_4"/>
    <property type="match status" value="1"/>
</dbReference>
<accession>A0A117UZ66</accession>
<dbReference type="CDD" id="cd00531">
    <property type="entry name" value="NTF2_like"/>
    <property type="match status" value="1"/>
</dbReference>
<dbReference type="EMBL" id="LLZS01000001">
    <property type="protein sequence ID" value="KUR73544.1"/>
    <property type="molecule type" value="Genomic_DNA"/>
</dbReference>
<sequence length="178" mass="19907">MVGHPRMTAAASLDDLLAKDAIIDVLARYARTLDWLDEEGQASCFWPDAAIDYGFFKGSAADFVPVVMAIERRSARRWHLSGPPAIRLLDAAHAEVETYGLTAGARQGEDGTYAGTMYGGRYLDAFEKRESEWRIARRDYILDWSHPIPEQPVFDPNAAFPLPILEILQGGHSQYRPI</sequence>
<dbReference type="SUPFAM" id="SSF54427">
    <property type="entry name" value="NTF2-like"/>
    <property type="match status" value="1"/>
</dbReference>
<evidence type="ECO:0000259" key="1">
    <source>
        <dbReference type="Pfam" id="PF13577"/>
    </source>
</evidence>
<protein>
    <recommendedName>
        <fullName evidence="1">SnoaL-like domain-containing protein</fullName>
    </recommendedName>
</protein>
<dbReference type="Gene3D" id="3.10.450.50">
    <property type="match status" value="1"/>
</dbReference>
<dbReference type="InterPro" id="IPR032710">
    <property type="entry name" value="NTF2-like_dom_sf"/>
</dbReference>
<feature type="domain" description="SnoaL-like" evidence="1">
    <location>
        <begin position="15"/>
        <end position="139"/>
    </location>
</feature>
<organism evidence="2 3">
    <name type="scientific">Novosphingobium fuchskuhlense</name>
    <dbReference type="NCBI Taxonomy" id="1117702"/>
    <lineage>
        <taxon>Bacteria</taxon>
        <taxon>Pseudomonadati</taxon>
        <taxon>Pseudomonadota</taxon>
        <taxon>Alphaproteobacteria</taxon>
        <taxon>Sphingomonadales</taxon>
        <taxon>Sphingomonadaceae</taxon>
        <taxon>Novosphingobium</taxon>
    </lineage>
</organism>
<evidence type="ECO:0000313" key="2">
    <source>
        <dbReference type="EMBL" id="KUR73544.1"/>
    </source>
</evidence>